<comment type="caution">
    <text evidence="1">Lacks conserved residue(s) required for the propagation of feature annotation.</text>
</comment>
<dbReference type="InterPro" id="IPR001374">
    <property type="entry name" value="R3H_dom"/>
</dbReference>
<dbReference type="GO" id="GO:0005737">
    <property type="term" value="C:cytoplasm"/>
    <property type="evidence" value="ECO:0007669"/>
    <property type="project" value="UniProtKB-SubCell"/>
</dbReference>
<comment type="subunit">
    <text evidence="1">Forms a complex with KhpA.</text>
</comment>
<dbReference type="Pfam" id="PF01424">
    <property type="entry name" value="R3H"/>
    <property type="match status" value="1"/>
</dbReference>
<dbReference type="PANTHER" id="PTHR35800">
    <property type="entry name" value="PROTEIN JAG"/>
    <property type="match status" value="1"/>
</dbReference>
<dbReference type="HAMAP" id="MF_00867">
    <property type="entry name" value="KhpB"/>
    <property type="match status" value="1"/>
</dbReference>
<keyword evidence="1" id="KW-0961">Cell wall biogenesis/degradation</keyword>
<comment type="subcellular location">
    <subcellularLocation>
        <location evidence="1">Cytoplasm</location>
    </subcellularLocation>
</comment>
<dbReference type="Pfam" id="PF13083">
    <property type="entry name" value="KH_KhpA-B"/>
    <property type="match status" value="1"/>
</dbReference>
<dbReference type="SMART" id="SM00393">
    <property type="entry name" value="R3H"/>
    <property type="match status" value="1"/>
</dbReference>
<dbReference type="GO" id="GO:0071555">
    <property type="term" value="P:cell wall organization"/>
    <property type="evidence" value="ECO:0007669"/>
    <property type="project" value="UniProtKB-KW"/>
</dbReference>
<dbReference type="NCBIfam" id="NF041568">
    <property type="entry name" value="Jag_EloR"/>
    <property type="match status" value="1"/>
</dbReference>
<dbReference type="EMBL" id="JAEKNQ010000021">
    <property type="protein sequence ID" value="MBJ7602656.1"/>
    <property type="molecule type" value="Genomic_DNA"/>
</dbReference>
<dbReference type="SUPFAM" id="SSF82708">
    <property type="entry name" value="R3H domain"/>
    <property type="match status" value="1"/>
</dbReference>
<protein>
    <recommendedName>
        <fullName evidence="1">RNA-binding protein KhpB</fullName>
    </recommendedName>
    <alternativeName>
        <fullName evidence="1">RNA-binding protein EloR</fullName>
    </alternativeName>
</protein>
<feature type="region of interest" description="Disordered" evidence="2">
    <location>
        <begin position="219"/>
        <end position="241"/>
    </location>
</feature>
<dbReference type="InterPro" id="IPR038247">
    <property type="entry name" value="Jag_N_dom_sf"/>
</dbReference>
<organism evidence="4 5">
    <name type="scientific">Candidatus Dormiibacter inghamiae</name>
    <dbReference type="NCBI Taxonomy" id="3127013"/>
    <lineage>
        <taxon>Bacteria</taxon>
        <taxon>Bacillati</taxon>
        <taxon>Candidatus Dormiibacterota</taxon>
        <taxon>Candidatus Dormibacteria</taxon>
        <taxon>Candidatus Dormibacterales</taxon>
        <taxon>Candidatus Dormibacteraceae</taxon>
        <taxon>Candidatus Dormiibacter</taxon>
    </lineage>
</organism>
<dbReference type="InterPro" id="IPR036867">
    <property type="entry name" value="R3H_dom_sf"/>
</dbReference>
<dbReference type="Gene3D" id="3.30.300.20">
    <property type="match status" value="1"/>
</dbReference>
<dbReference type="CDD" id="cd02644">
    <property type="entry name" value="R3H_jag"/>
    <property type="match status" value="1"/>
</dbReference>
<dbReference type="Gene3D" id="3.30.1370.50">
    <property type="entry name" value="R3H-like domain"/>
    <property type="match status" value="1"/>
</dbReference>
<keyword evidence="1" id="KW-0694">RNA-binding</keyword>
<dbReference type="InterPro" id="IPR039247">
    <property type="entry name" value="KhpB"/>
</dbReference>
<evidence type="ECO:0000313" key="4">
    <source>
        <dbReference type="EMBL" id="MBJ7602656.1"/>
    </source>
</evidence>
<dbReference type="AlphaFoldDB" id="A0A934KFT9"/>
<evidence type="ECO:0000256" key="1">
    <source>
        <dbReference type="HAMAP-Rule" id="MF_00867"/>
    </source>
</evidence>
<comment type="caution">
    <text evidence="4">The sequence shown here is derived from an EMBL/GenBank/DDBJ whole genome shotgun (WGS) entry which is preliminary data.</text>
</comment>
<evidence type="ECO:0000313" key="5">
    <source>
        <dbReference type="Proteomes" id="UP000620075"/>
    </source>
</evidence>
<dbReference type="Proteomes" id="UP000620075">
    <property type="component" value="Unassembled WGS sequence"/>
</dbReference>
<dbReference type="InterPro" id="IPR038008">
    <property type="entry name" value="Jag_KH"/>
</dbReference>
<dbReference type="InterPro" id="IPR015946">
    <property type="entry name" value="KH_dom-like_a/b"/>
</dbReference>
<proteinExistence type="inferred from homology"/>
<sequence length="241" mass="25464">MKTAEGRGPTLEDAVDAALIQLGESRRNVDVKVVSESDTETVVEVVVLAARSAASASGTGTVAAAASGGAAGVGVSADSAAVASTTEAGDAATEIARDMVAELLTRMGIRCQVTARRGPEAIVVDISGRDLGVLIGWRGETLRALQTITNLITSRRLPEDQRVVVDVERYRQRREHTVREIAYRAARQVKVTGDPITLDAMQPFERRAIHLALDDDPEVTTVSTGAEPDRRVVVTPSPKAG</sequence>
<dbReference type="CDD" id="cd02414">
    <property type="entry name" value="KH-II_Jag"/>
    <property type="match status" value="1"/>
</dbReference>
<reference evidence="4 5" key="1">
    <citation type="submission" date="2020-10" db="EMBL/GenBank/DDBJ databases">
        <title>Ca. Dormibacterota MAGs.</title>
        <authorList>
            <person name="Montgomery K."/>
        </authorList>
    </citation>
    <scope>NUCLEOTIDE SEQUENCE [LARGE SCALE GENOMIC DNA]</scope>
    <source>
        <strain evidence="4">SC8811_S16_3</strain>
    </source>
</reference>
<gene>
    <name evidence="1" type="primary">khpB</name>
    <name evidence="1" type="synonym">eloR</name>
    <name evidence="4" type="ORF">JF888_05615</name>
</gene>
<keyword evidence="1" id="KW-0133">Cell shape</keyword>
<evidence type="ECO:0000259" key="3">
    <source>
        <dbReference type="PROSITE" id="PS51061"/>
    </source>
</evidence>
<name>A0A934KFT9_9BACT</name>
<dbReference type="InterPro" id="IPR034079">
    <property type="entry name" value="R3H_KhpB"/>
</dbReference>
<dbReference type="PANTHER" id="PTHR35800:SF1">
    <property type="entry name" value="RNA-BINDING PROTEIN KHPB"/>
    <property type="match status" value="1"/>
</dbReference>
<dbReference type="RefSeq" id="WP_338177367.1">
    <property type="nucleotide sequence ID" value="NZ_JAEKNQ010000021.1"/>
</dbReference>
<dbReference type="GO" id="GO:0003723">
    <property type="term" value="F:RNA binding"/>
    <property type="evidence" value="ECO:0007669"/>
    <property type="project" value="UniProtKB-UniRule"/>
</dbReference>
<dbReference type="GO" id="GO:0009252">
    <property type="term" value="P:peptidoglycan biosynthetic process"/>
    <property type="evidence" value="ECO:0007669"/>
    <property type="project" value="UniProtKB-UniRule"/>
</dbReference>
<keyword evidence="1" id="KW-0963">Cytoplasm</keyword>
<feature type="domain" description="R3H" evidence="3">
    <location>
        <begin position="172"/>
        <end position="238"/>
    </location>
</feature>
<keyword evidence="1" id="KW-0143">Chaperone</keyword>
<comment type="domain">
    <text evidence="1">Has an N-terminal Jag-N domain and 2 RNA-binding domains (KH and R3H).</text>
</comment>
<dbReference type="Gene3D" id="3.30.30.80">
    <property type="entry name" value="probable RNA-binding protein from clostridium symbiosum atcc 14940"/>
    <property type="match status" value="1"/>
</dbReference>
<evidence type="ECO:0000256" key="2">
    <source>
        <dbReference type="SAM" id="MobiDB-lite"/>
    </source>
</evidence>
<comment type="function">
    <text evidence="1">A probable RNA chaperone. Forms a complex with KhpA which binds to cellular RNA and controls its expression. Plays a role in peptidoglycan (PG) homeostasis and cell length regulation.</text>
</comment>
<accession>A0A934KFT9</accession>
<dbReference type="PROSITE" id="PS51061">
    <property type="entry name" value="R3H"/>
    <property type="match status" value="1"/>
</dbReference>
<comment type="similarity">
    <text evidence="1">Belongs to the KhpB RNA-binding protein family.</text>
</comment>
<dbReference type="GO" id="GO:0008360">
    <property type="term" value="P:regulation of cell shape"/>
    <property type="evidence" value="ECO:0007669"/>
    <property type="project" value="UniProtKB-KW"/>
</dbReference>